<dbReference type="EMBL" id="JACAZH010000011">
    <property type="protein sequence ID" value="KAF7355579.1"/>
    <property type="molecule type" value="Genomic_DNA"/>
</dbReference>
<protein>
    <submittedName>
        <fullName evidence="3">Kinase-like protein</fullName>
    </submittedName>
</protein>
<feature type="region of interest" description="Disordered" evidence="1">
    <location>
        <begin position="304"/>
        <end position="331"/>
    </location>
</feature>
<feature type="compositionally biased region" description="Basic and acidic residues" evidence="1">
    <location>
        <begin position="452"/>
        <end position="488"/>
    </location>
</feature>
<keyword evidence="4" id="KW-1185">Reference proteome</keyword>
<organism evidence="3 4">
    <name type="scientific">Mycena sanguinolenta</name>
    <dbReference type="NCBI Taxonomy" id="230812"/>
    <lineage>
        <taxon>Eukaryota</taxon>
        <taxon>Fungi</taxon>
        <taxon>Dikarya</taxon>
        <taxon>Basidiomycota</taxon>
        <taxon>Agaricomycotina</taxon>
        <taxon>Agaricomycetes</taxon>
        <taxon>Agaricomycetidae</taxon>
        <taxon>Agaricales</taxon>
        <taxon>Marasmiineae</taxon>
        <taxon>Mycenaceae</taxon>
        <taxon>Mycena</taxon>
    </lineage>
</organism>
<feature type="compositionally biased region" description="Acidic residues" evidence="1">
    <location>
        <begin position="497"/>
        <end position="507"/>
    </location>
</feature>
<feature type="compositionally biased region" description="Low complexity" evidence="1">
    <location>
        <begin position="690"/>
        <end position="710"/>
    </location>
</feature>
<keyword evidence="3" id="KW-0418">Kinase</keyword>
<keyword evidence="3" id="KW-0808">Transferase</keyword>
<dbReference type="Proteomes" id="UP000623467">
    <property type="component" value="Unassembled WGS sequence"/>
</dbReference>
<sequence>MDPSTISDRILEFLGTSLPPLIHGKNHVRHSDTRPPIEYDYHMPPWLQPSRMEYGPGLSPILTRELTNALSQQFRVGQKSTIDQSTLAGSVDRLIDSYRTSYPMDDIVPAADNVVGEPTVCHLQHDIHRISGMFATLSCFDVDNNKVDGLRSVFRSIPSIESNNTKADLLVGCQVMPGDTAARWGSLWPSITQPRDLRHPFFAFLYTEEHKNIRSGGPLVILGIYIIMWCLKKKYLRTFWPVNECDHCERFIESHEADTSEMSESCPLDSPTAMAVTSDLEELRQEINRIIGLAEKYDTQYNIPSAQRTRKRKDPENDSDGEEEKSKQKHRRADRELSWYWQQLENALHRADQDLDLPSEMDGGILLNAAYILIQVWSQMVRHNGTIAHLTCHNLAVIITRHRKTRTLTVSEYLEHKDAPLLRATGMTVYAYRDAVERYEAHELAQKPHWLRDPFRGETQEEYKANKKARIDEEAQKAQEAQKAEKANKKARKAGSDDEEPLQEESDNNQGDQDVSDGDEDDDEDDDQDDTVTEVVVVVEEVAAVVEVAAERVAIAAEAETGALVQAEAGGDNGAGSSGKTPREQRHETWTQNRYKNSDLKMDLSVVHLAFRAPDFQLWSTGFSHFQRLAHATTATDETIPDLTPQAQDHGLTYFSTVEAFSLSEHQRRVSAGSSRSTTSTHTGVPSLFSAPSSVPTSPSTTASFPNASSRDGSPSPEKFGVEPGSSPSTSAVRDAGVLIDDYLGRSAIGTVWAGRMVLEDATEDRYSIPIAVKMAISRENPDSEGRDDERDEIRHEGLVYDYLAKSGKQGITPRYYGVFENNIGTVALILDDGGKALKTFKKLSNEQRQKLFAKVMEMHSAGVIHGDLEPRNVVEDSDRDLKIIDFHVAKMNHRCRGEMCTELKELRNALGL</sequence>
<dbReference type="PROSITE" id="PS50011">
    <property type="entry name" value="PROTEIN_KINASE_DOM"/>
    <property type="match status" value="1"/>
</dbReference>
<dbReference type="GO" id="GO:0005524">
    <property type="term" value="F:ATP binding"/>
    <property type="evidence" value="ECO:0007669"/>
    <property type="project" value="InterPro"/>
</dbReference>
<feature type="region of interest" description="Disordered" evidence="1">
    <location>
        <begin position="667"/>
        <end position="733"/>
    </location>
</feature>
<evidence type="ECO:0000259" key="2">
    <source>
        <dbReference type="PROSITE" id="PS50011"/>
    </source>
</evidence>
<evidence type="ECO:0000313" key="4">
    <source>
        <dbReference type="Proteomes" id="UP000623467"/>
    </source>
</evidence>
<gene>
    <name evidence="3" type="ORF">MSAN_01475100</name>
</gene>
<feature type="region of interest" description="Disordered" evidence="1">
    <location>
        <begin position="566"/>
        <end position="589"/>
    </location>
</feature>
<evidence type="ECO:0000313" key="3">
    <source>
        <dbReference type="EMBL" id="KAF7355579.1"/>
    </source>
</evidence>
<reference evidence="3" key="1">
    <citation type="submission" date="2020-05" db="EMBL/GenBank/DDBJ databases">
        <title>Mycena genomes resolve the evolution of fungal bioluminescence.</title>
        <authorList>
            <person name="Tsai I.J."/>
        </authorList>
    </citation>
    <scope>NUCLEOTIDE SEQUENCE</scope>
    <source>
        <strain evidence="3">160909Yilan</strain>
    </source>
</reference>
<feature type="compositionally biased region" description="Low complexity" evidence="1">
    <location>
        <begin position="674"/>
        <end position="683"/>
    </location>
</feature>
<dbReference type="InterPro" id="IPR000719">
    <property type="entry name" value="Prot_kinase_dom"/>
</dbReference>
<dbReference type="GO" id="GO:0004672">
    <property type="term" value="F:protein kinase activity"/>
    <property type="evidence" value="ECO:0007669"/>
    <property type="project" value="InterPro"/>
</dbReference>
<dbReference type="AlphaFoldDB" id="A0A8H6YC12"/>
<dbReference type="Gene3D" id="1.10.510.10">
    <property type="entry name" value="Transferase(Phosphotransferase) domain 1"/>
    <property type="match status" value="1"/>
</dbReference>
<name>A0A8H6YC12_9AGAR</name>
<accession>A0A8H6YC12</accession>
<dbReference type="OrthoDB" id="2998079at2759"/>
<feature type="domain" description="Protein kinase" evidence="2">
    <location>
        <begin position="738"/>
        <end position="913"/>
    </location>
</feature>
<feature type="compositionally biased region" description="Acidic residues" evidence="1">
    <location>
        <begin position="514"/>
        <end position="530"/>
    </location>
</feature>
<proteinExistence type="predicted"/>
<feature type="region of interest" description="Disordered" evidence="1">
    <location>
        <begin position="452"/>
        <end position="530"/>
    </location>
</feature>
<dbReference type="SUPFAM" id="SSF56112">
    <property type="entry name" value="Protein kinase-like (PK-like)"/>
    <property type="match status" value="1"/>
</dbReference>
<comment type="caution">
    <text evidence="3">The sequence shown here is derived from an EMBL/GenBank/DDBJ whole genome shotgun (WGS) entry which is preliminary data.</text>
</comment>
<dbReference type="InterPro" id="IPR011009">
    <property type="entry name" value="Kinase-like_dom_sf"/>
</dbReference>
<evidence type="ECO:0000256" key="1">
    <source>
        <dbReference type="SAM" id="MobiDB-lite"/>
    </source>
</evidence>